<keyword evidence="3" id="KW-0539">Nucleus</keyword>
<dbReference type="InterPro" id="IPR011990">
    <property type="entry name" value="TPR-like_helical_dom_sf"/>
</dbReference>
<dbReference type="InterPro" id="IPR008847">
    <property type="entry name" value="Suf"/>
</dbReference>
<organism evidence="5 6">
    <name type="scientific">Hanseniaspora guilliermondii</name>
    <dbReference type="NCBI Taxonomy" id="56406"/>
    <lineage>
        <taxon>Eukaryota</taxon>
        <taxon>Fungi</taxon>
        <taxon>Dikarya</taxon>
        <taxon>Ascomycota</taxon>
        <taxon>Saccharomycotina</taxon>
        <taxon>Saccharomycetes</taxon>
        <taxon>Saccharomycodales</taxon>
        <taxon>Saccharomycodaceae</taxon>
        <taxon>Hanseniaspora</taxon>
    </lineage>
</organism>
<dbReference type="Proteomes" id="UP000183365">
    <property type="component" value="Unassembled WGS sequence"/>
</dbReference>
<name>A0A1L0CM33_9ASCO</name>
<sequence>MQKYQVSELEVKSQIKQLVDVTIDPSTIPITQQKELLTKFDDLIEKYPLTLELWQRYLNLYIYNLKHDPSNASSKNHEDTGEFGNGIDEKLNEKFNKAIQLLKPNNFPVYEILLDYQLKSNNYVTGGKQALQSIIEQFVKIWDKALSLDPLYQDHYSYIMKFIDLFQHWQVINNDDLIIRNNTIRKHIIHFVSSTFYKDLEKVWKWFVNWDANNAGSGEYKINQVSPIYMKMRSKYLQFEIFYNNLKSQQQAGTIALVDVIDAWMKWEHDHKEDYESLKIYQSRIKFIIQHYFHLTQFQEEYAWDLLIHNTTNSGEFNQLYLYEKSLVYLPRSLNLTIRYCQALETKNGKQDSTIEAVENAFKKLIENTKKSISTNEGLESISGKFDHPLNLQLSMIFKKMMQENNRTRGLKGLRLVFRYFRDFLKSENCLLNSEIFIDNCIHELNADGTNMPICVKILAMGLKIYGKDDLILLNNYMERTLKFAISSRFTREHIKSYFESYKQVLQAIIKEKYLQVNITDGTNTVSNFNQELINSVLKAYKPWIEYESSVNMGKYPNVEIIYHELYKQVPNITTKDIWNLFASQNDAFLLMDDNKIVVNNSIPENISIPEPSNQVQPVYEQVELPPELFEVLFNLPKASTFEPLFTEDQLKTLASDLFNIMRDTNVESFTYKP</sequence>
<comment type="subcellular location">
    <subcellularLocation>
        <location evidence="1">Nucleus</location>
    </subcellularLocation>
</comment>
<accession>A0A1L0CM33</accession>
<feature type="domain" description="Suppressor of forked" evidence="4">
    <location>
        <begin position="89"/>
        <end position="552"/>
    </location>
</feature>
<evidence type="ECO:0000256" key="2">
    <source>
        <dbReference type="ARBA" id="ARBA00022737"/>
    </source>
</evidence>
<keyword evidence="2" id="KW-0677">Repeat</keyword>
<evidence type="ECO:0000313" key="6">
    <source>
        <dbReference type="Proteomes" id="UP000183365"/>
    </source>
</evidence>
<proteinExistence type="predicted"/>
<dbReference type="SUPFAM" id="SSF48452">
    <property type="entry name" value="TPR-like"/>
    <property type="match status" value="1"/>
</dbReference>
<reference evidence="6" key="1">
    <citation type="submission" date="2016-11" db="EMBL/GenBank/DDBJ databases">
        <authorList>
            <person name="Guldener U."/>
        </authorList>
    </citation>
    <scope>NUCLEOTIDE SEQUENCE [LARGE SCALE GENOMIC DNA]</scope>
</reference>
<dbReference type="Gene3D" id="1.25.40.1040">
    <property type="match status" value="1"/>
</dbReference>
<evidence type="ECO:0000256" key="1">
    <source>
        <dbReference type="ARBA" id="ARBA00004123"/>
    </source>
</evidence>
<evidence type="ECO:0000259" key="4">
    <source>
        <dbReference type="Pfam" id="PF05843"/>
    </source>
</evidence>
<evidence type="ECO:0000313" key="5">
    <source>
        <dbReference type="EMBL" id="SGZ39933.1"/>
    </source>
</evidence>
<keyword evidence="6" id="KW-1185">Reference proteome</keyword>
<dbReference type="AlphaFoldDB" id="A0A1L0CM33"/>
<dbReference type="EMBL" id="FQNF01000034">
    <property type="protein sequence ID" value="SGZ39933.1"/>
    <property type="molecule type" value="Genomic_DNA"/>
</dbReference>
<dbReference type="VEuPathDB" id="FungiDB:HGUI_02133"/>
<evidence type="ECO:0000256" key="3">
    <source>
        <dbReference type="ARBA" id="ARBA00023242"/>
    </source>
</evidence>
<protein>
    <recommendedName>
        <fullName evidence="4">Suppressor of forked domain-containing protein</fullName>
    </recommendedName>
</protein>
<gene>
    <name evidence="5" type="ORF">HGUI_02133</name>
</gene>
<dbReference type="GO" id="GO:0005634">
    <property type="term" value="C:nucleus"/>
    <property type="evidence" value="ECO:0007669"/>
    <property type="project" value="UniProtKB-SubCell"/>
</dbReference>
<dbReference type="Pfam" id="PF05843">
    <property type="entry name" value="Suf"/>
    <property type="match status" value="1"/>
</dbReference>
<dbReference type="OrthoDB" id="26282at2759"/>
<dbReference type="GO" id="GO:0006396">
    <property type="term" value="P:RNA processing"/>
    <property type="evidence" value="ECO:0007669"/>
    <property type="project" value="InterPro"/>
</dbReference>